<gene>
    <name evidence="2" type="ORF">GCM10008018_07240</name>
</gene>
<evidence type="ECO:0000313" key="2">
    <source>
        <dbReference type="EMBL" id="GGI44465.1"/>
    </source>
</evidence>
<evidence type="ECO:0000313" key="3">
    <source>
        <dbReference type="Proteomes" id="UP000615455"/>
    </source>
</evidence>
<dbReference type="InterPro" id="IPR010502">
    <property type="entry name" value="Carb-bd_dom_fam9"/>
</dbReference>
<proteinExistence type="predicted"/>
<dbReference type="Proteomes" id="UP000615455">
    <property type="component" value="Unassembled WGS sequence"/>
</dbReference>
<dbReference type="CDD" id="cd09620">
    <property type="entry name" value="CBM9_like_3"/>
    <property type="match status" value="1"/>
</dbReference>
<keyword evidence="3" id="KW-1185">Reference proteome</keyword>
<accession>A0ABQ2BPC3</accession>
<sequence>MRYECNYVEALNAGQIDWAQMPANLLCEVVTGATPRLETFFRACWSEEAIHIRFECEDDHIVATMEQRDDPIYLEDVVEVFIDTVGTGKVYYEFEVSPRNVVFDAIIHNDLEGGKEVDISWDAPGWRTDVTQRADGWQVYDLMIPFADLEHTSPRPSAEWRWNLYRIDDDKEGNRHYWAWSPTHAVNFHVPQCFGTLVFVRA</sequence>
<protein>
    <recommendedName>
        <fullName evidence="1">Carbohydrate-binding domain-containing protein</fullName>
    </recommendedName>
</protein>
<organism evidence="2 3">
    <name type="scientific">Paenibacillus marchantiophytorum</name>
    <dbReference type="NCBI Taxonomy" id="1619310"/>
    <lineage>
        <taxon>Bacteria</taxon>
        <taxon>Bacillati</taxon>
        <taxon>Bacillota</taxon>
        <taxon>Bacilli</taxon>
        <taxon>Bacillales</taxon>
        <taxon>Paenibacillaceae</taxon>
        <taxon>Paenibacillus</taxon>
    </lineage>
</organism>
<feature type="domain" description="Carbohydrate-binding" evidence="1">
    <location>
        <begin position="19"/>
        <end position="200"/>
    </location>
</feature>
<dbReference type="EMBL" id="BMHE01000002">
    <property type="protein sequence ID" value="GGI44465.1"/>
    <property type="molecule type" value="Genomic_DNA"/>
</dbReference>
<comment type="caution">
    <text evidence="2">The sequence shown here is derived from an EMBL/GenBank/DDBJ whole genome shotgun (WGS) entry which is preliminary data.</text>
</comment>
<dbReference type="Gene3D" id="2.60.40.1190">
    <property type="match status" value="1"/>
</dbReference>
<name>A0ABQ2BPC3_9BACL</name>
<dbReference type="RefSeq" id="WP_189007686.1">
    <property type="nucleotide sequence ID" value="NZ_BMHE01000002.1"/>
</dbReference>
<dbReference type="Pfam" id="PF06452">
    <property type="entry name" value="CBM9_1"/>
    <property type="match status" value="1"/>
</dbReference>
<evidence type="ECO:0000259" key="1">
    <source>
        <dbReference type="Pfam" id="PF06452"/>
    </source>
</evidence>
<dbReference type="SUPFAM" id="SSF49344">
    <property type="entry name" value="CBD9-like"/>
    <property type="match status" value="1"/>
</dbReference>
<reference evidence="3" key="1">
    <citation type="journal article" date="2019" name="Int. J. Syst. Evol. Microbiol.">
        <title>The Global Catalogue of Microorganisms (GCM) 10K type strain sequencing project: providing services to taxonomists for standard genome sequencing and annotation.</title>
        <authorList>
            <consortium name="The Broad Institute Genomics Platform"/>
            <consortium name="The Broad Institute Genome Sequencing Center for Infectious Disease"/>
            <person name="Wu L."/>
            <person name="Ma J."/>
        </authorList>
    </citation>
    <scope>NUCLEOTIDE SEQUENCE [LARGE SCALE GENOMIC DNA]</scope>
    <source>
        <strain evidence="3">CGMCC 1.15043</strain>
    </source>
</reference>